<accession>A0A8T0RNG3</accession>
<protein>
    <submittedName>
        <fullName evidence="2">Uncharacterized protein</fullName>
    </submittedName>
</protein>
<keyword evidence="3" id="KW-1185">Reference proteome</keyword>
<gene>
    <name evidence="2" type="ORF">PVAP13_5NG055508</name>
</gene>
<dbReference type="Proteomes" id="UP000823388">
    <property type="component" value="Chromosome 5N"/>
</dbReference>
<evidence type="ECO:0000256" key="1">
    <source>
        <dbReference type="SAM" id="MobiDB-lite"/>
    </source>
</evidence>
<dbReference type="EMBL" id="CM029046">
    <property type="protein sequence ID" value="KAG2586378.1"/>
    <property type="molecule type" value="Genomic_DNA"/>
</dbReference>
<feature type="region of interest" description="Disordered" evidence="1">
    <location>
        <begin position="71"/>
        <end position="98"/>
    </location>
</feature>
<evidence type="ECO:0000313" key="3">
    <source>
        <dbReference type="Proteomes" id="UP000823388"/>
    </source>
</evidence>
<evidence type="ECO:0000313" key="2">
    <source>
        <dbReference type="EMBL" id="KAG2586378.1"/>
    </source>
</evidence>
<dbReference type="AlphaFoldDB" id="A0A8T0RNG3"/>
<organism evidence="2 3">
    <name type="scientific">Panicum virgatum</name>
    <name type="common">Blackwell switchgrass</name>
    <dbReference type="NCBI Taxonomy" id="38727"/>
    <lineage>
        <taxon>Eukaryota</taxon>
        <taxon>Viridiplantae</taxon>
        <taxon>Streptophyta</taxon>
        <taxon>Embryophyta</taxon>
        <taxon>Tracheophyta</taxon>
        <taxon>Spermatophyta</taxon>
        <taxon>Magnoliopsida</taxon>
        <taxon>Liliopsida</taxon>
        <taxon>Poales</taxon>
        <taxon>Poaceae</taxon>
        <taxon>PACMAD clade</taxon>
        <taxon>Panicoideae</taxon>
        <taxon>Panicodae</taxon>
        <taxon>Paniceae</taxon>
        <taxon>Panicinae</taxon>
        <taxon>Panicum</taxon>
        <taxon>Panicum sect. Hiantes</taxon>
    </lineage>
</organism>
<dbReference type="EMBL" id="CM029046">
    <property type="protein sequence ID" value="KAG2586376.1"/>
    <property type="molecule type" value="Genomic_DNA"/>
</dbReference>
<reference evidence="2 3" key="1">
    <citation type="submission" date="2020-05" db="EMBL/GenBank/DDBJ databases">
        <title>WGS assembly of Panicum virgatum.</title>
        <authorList>
            <person name="Lovell J.T."/>
            <person name="Jenkins J."/>
            <person name="Shu S."/>
            <person name="Juenger T.E."/>
            <person name="Schmutz J."/>
        </authorList>
    </citation>
    <scope>NUCLEOTIDE SEQUENCE</scope>
    <source>
        <strain evidence="2">AP13</strain>
        <strain evidence="3">cv. AP13</strain>
    </source>
</reference>
<proteinExistence type="predicted"/>
<comment type="caution">
    <text evidence="2">The sequence shown here is derived from an EMBL/GenBank/DDBJ whole genome shotgun (WGS) entry which is preliminary data.</text>
</comment>
<dbReference type="EMBL" id="CM029046">
    <property type="protein sequence ID" value="KAG2586377.1"/>
    <property type="molecule type" value="Genomic_DNA"/>
</dbReference>
<sequence length="123" mass="13200">MAVRMTYTLRASLEAANPAGSISLLFGNPRDGVAWPYPRIFPGASAPYLWRPGGTSPSGFASARRRLSISTSARLPPPLRLPVRLSGPAATPRHASSALPVRAPLLRLRSASRRCRSASPSRR</sequence>
<dbReference type="EMBL" id="CM029046">
    <property type="protein sequence ID" value="KAG2586379.1"/>
    <property type="molecule type" value="Genomic_DNA"/>
</dbReference>
<name>A0A8T0RNG3_PANVG</name>